<gene>
    <name evidence="1" type="ORF">M413DRAFT_132762</name>
</gene>
<protein>
    <submittedName>
        <fullName evidence="1">Uncharacterized protein</fullName>
    </submittedName>
</protein>
<keyword evidence="2" id="KW-1185">Reference proteome</keyword>
<proteinExistence type="predicted"/>
<accession>A0A0C2YMW9</accession>
<organism evidence="1 2">
    <name type="scientific">Hebeloma cylindrosporum</name>
    <dbReference type="NCBI Taxonomy" id="76867"/>
    <lineage>
        <taxon>Eukaryota</taxon>
        <taxon>Fungi</taxon>
        <taxon>Dikarya</taxon>
        <taxon>Basidiomycota</taxon>
        <taxon>Agaricomycotina</taxon>
        <taxon>Agaricomycetes</taxon>
        <taxon>Agaricomycetidae</taxon>
        <taxon>Agaricales</taxon>
        <taxon>Agaricineae</taxon>
        <taxon>Hymenogastraceae</taxon>
        <taxon>Hebeloma</taxon>
    </lineage>
</organism>
<dbReference type="Proteomes" id="UP000053424">
    <property type="component" value="Unassembled WGS sequence"/>
</dbReference>
<reference evidence="1 2" key="1">
    <citation type="submission" date="2014-04" db="EMBL/GenBank/DDBJ databases">
        <authorList>
            <consortium name="DOE Joint Genome Institute"/>
            <person name="Kuo A."/>
            <person name="Gay G."/>
            <person name="Dore J."/>
            <person name="Kohler A."/>
            <person name="Nagy L.G."/>
            <person name="Floudas D."/>
            <person name="Copeland A."/>
            <person name="Barry K.W."/>
            <person name="Cichocki N."/>
            <person name="Veneault-Fourrey C."/>
            <person name="LaButti K."/>
            <person name="Lindquist E.A."/>
            <person name="Lipzen A."/>
            <person name="Lundell T."/>
            <person name="Morin E."/>
            <person name="Murat C."/>
            <person name="Sun H."/>
            <person name="Tunlid A."/>
            <person name="Henrissat B."/>
            <person name="Grigoriev I.V."/>
            <person name="Hibbett D.S."/>
            <person name="Martin F."/>
            <person name="Nordberg H.P."/>
            <person name="Cantor M.N."/>
            <person name="Hua S.X."/>
        </authorList>
    </citation>
    <scope>NUCLEOTIDE SEQUENCE [LARGE SCALE GENOMIC DNA]</scope>
    <source>
        <strain evidence="2">h7</strain>
    </source>
</reference>
<name>A0A0C2YMW9_HEBCY</name>
<evidence type="ECO:0000313" key="1">
    <source>
        <dbReference type="EMBL" id="KIM42372.1"/>
    </source>
</evidence>
<sequence>MQLASISFLISTNPCSSMHKVERRSPPFLYPWDIQMSESPLPMLVANNGETSLPPRSFSDKYTIGSPDKCPTSSGVGCAAALASHSRAVPAGSQRATAHLLELPTLPNVHLQTSRTNADHDGNIAWEVGVGDENGYRVPLV</sequence>
<dbReference type="AlphaFoldDB" id="A0A0C2YMW9"/>
<dbReference type="HOGENOM" id="CLU_1825506_0_0_1"/>
<reference evidence="2" key="2">
    <citation type="submission" date="2015-01" db="EMBL/GenBank/DDBJ databases">
        <title>Evolutionary Origins and Diversification of the Mycorrhizal Mutualists.</title>
        <authorList>
            <consortium name="DOE Joint Genome Institute"/>
            <consortium name="Mycorrhizal Genomics Consortium"/>
            <person name="Kohler A."/>
            <person name="Kuo A."/>
            <person name="Nagy L.G."/>
            <person name="Floudas D."/>
            <person name="Copeland A."/>
            <person name="Barry K.W."/>
            <person name="Cichocki N."/>
            <person name="Veneault-Fourrey C."/>
            <person name="LaButti K."/>
            <person name="Lindquist E.A."/>
            <person name="Lipzen A."/>
            <person name="Lundell T."/>
            <person name="Morin E."/>
            <person name="Murat C."/>
            <person name="Riley R."/>
            <person name="Ohm R."/>
            <person name="Sun H."/>
            <person name="Tunlid A."/>
            <person name="Henrissat B."/>
            <person name="Grigoriev I.V."/>
            <person name="Hibbett D.S."/>
            <person name="Martin F."/>
        </authorList>
    </citation>
    <scope>NUCLEOTIDE SEQUENCE [LARGE SCALE GENOMIC DNA]</scope>
    <source>
        <strain evidence="2">h7</strain>
    </source>
</reference>
<dbReference type="EMBL" id="KN831778">
    <property type="protein sequence ID" value="KIM42372.1"/>
    <property type="molecule type" value="Genomic_DNA"/>
</dbReference>
<evidence type="ECO:0000313" key="2">
    <source>
        <dbReference type="Proteomes" id="UP000053424"/>
    </source>
</evidence>